<sequence>MYLSKHYYIKMIDVGKASLNLDSFAYTRLLHSLTGKIYCEEMNISELMQVLNKMQWLGFEPKKKSIKSELNQVSIYQLDRLRQLWFLMSLEGYISDGSDKGLYQWSTQRIKAYDQNIQICRLEWFPEWMLNGLLEELENWHKGYQDII</sequence>
<accession>A0ABV2BQJ7</accession>
<proteinExistence type="predicted"/>
<name>A0ABV2BQJ7_9GAMM</name>
<dbReference type="Pfam" id="PF06252">
    <property type="entry name" value="GemA"/>
    <property type="match status" value="1"/>
</dbReference>
<dbReference type="InterPro" id="IPR009363">
    <property type="entry name" value="Phage_Mu_Gp16"/>
</dbReference>
<dbReference type="EMBL" id="JBEVCJ010000003">
    <property type="protein sequence ID" value="MET1254199.1"/>
    <property type="molecule type" value="Genomic_DNA"/>
</dbReference>
<organism evidence="1 2">
    <name type="scientific">Aliikangiella maris</name>
    <dbReference type="NCBI Taxonomy" id="3162458"/>
    <lineage>
        <taxon>Bacteria</taxon>
        <taxon>Pseudomonadati</taxon>
        <taxon>Pseudomonadota</taxon>
        <taxon>Gammaproteobacteria</taxon>
        <taxon>Oceanospirillales</taxon>
        <taxon>Pleioneaceae</taxon>
        <taxon>Aliikangiella</taxon>
    </lineage>
</organism>
<comment type="caution">
    <text evidence="1">The sequence shown here is derived from an EMBL/GenBank/DDBJ whole genome shotgun (WGS) entry which is preliminary data.</text>
</comment>
<gene>
    <name evidence="1" type="ORF">ABVT43_03565</name>
</gene>
<dbReference type="Proteomes" id="UP001548189">
    <property type="component" value="Unassembled WGS sequence"/>
</dbReference>
<reference evidence="1 2" key="1">
    <citation type="submission" date="2024-06" db="EMBL/GenBank/DDBJ databases">
        <authorList>
            <person name="Li F."/>
        </authorList>
    </citation>
    <scope>NUCLEOTIDE SEQUENCE [LARGE SCALE GENOMIC DNA]</scope>
    <source>
        <strain evidence="1 2">GXAS 311</strain>
    </source>
</reference>
<evidence type="ECO:0000313" key="1">
    <source>
        <dbReference type="EMBL" id="MET1254199.1"/>
    </source>
</evidence>
<protein>
    <submittedName>
        <fullName evidence="1">Phage protein GemA/Gp16 family protein</fullName>
    </submittedName>
</protein>
<keyword evidence="2" id="KW-1185">Reference proteome</keyword>
<dbReference type="RefSeq" id="WP_353873755.1">
    <property type="nucleotide sequence ID" value="NZ_JBEVCJ010000003.1"/>
</dbReference>
<evidence type="ECO:0000313" key="2">
    <source>
        <dbReference type="Proteomes" id="UP001548189"/>
    </source>
</evidence>